<evidence type="ECO:0000256" key="1">
    <source>
        <dbReference type="ARBA" id="ARBA00023015"/>
    </source>
</evidence>
<feature type="domain" description="HTH lacI-type" evidence="4">
    <location>
        <begin position="10"/>
        <end position="64"/>
    </location>
</feature>
<organism evidence="5 6">
    <name type="scientific">Vibrio panuliri</name>
    <dbReference type="NCBI Taxonomy" id="1381081"/>
    <lineage>
        <taxon>Bacteria</taxon>
        <taxon>Pseudomonadati</taxon>
        <taxon>Pseudomonadota</taxon>
        <taxon>Gammaproteobacteria</taxon>
        <taxon>Vibrionales</taxon>
        <taxon>Vibrionaceae</taxon>
        <taxon>Vibrio</taxon>
    </lineage>
</organism>
<dbReference type="PANTHER" id="PTHR30146:SF2">
    <property type="entry name" value="HTH-TYPE TRANSCRIPTIONAL REGULATOR GNTR"/>
    <property type="match status" value="1"/>
</dbReference>
<dbReference type="Gene3D" id="3.40.50.2300">
    <property type="match status" value="2"/>
</dbReference>
<gene>
    <name evidence="5" type="ORF">BIY22_15640</name>
</gene>
<dbReference type="CDD" id="cd01575">
    <property type="entry name" value="PBP1_GntR"/>
    <property type="match status" value="1"/>
</dbReference>
<dbReference type="RefSeq" id="WP_075706405.1">
    <property type="nucleotide sequence ID" value="NZ_MJMJ01000003.1"/>
</dbReference>
<dbReference type="SMART" id="SM00354">
    <property type="entry name" value="HTH_LACI"/>
    <property type="match status" value="1"/>
</dbReference>
<dbReference type="PANTHER" id="PTHR30146">
    <property type="entry name" value="LACI-RELATED TRANSCRIPTIONAL REPRESSOR"/>
    <property type="match status" value="1"/>
</dbReference>
<keyword evidence="1" id="KW-0805">Transcription regulation</keyword>
<sequence>MPQSKKKGRPSLKDIADKVGVTKMTVSRYMRNPESVSQATREKIAAVAEETGYIHNRAPQMLSKASSKSIGILLPSLSNQVFANFVQGIEAVTNARGYEVLITHYSYSDEIEESKVASLLSYQVDGLILTGTSHTPRTLQMIKTANVPVVEAMELCDDPIDLMVGLDHEAAAYEAVKLMISKGKKHIGYFGARLDSRTKMRMRGYDRAMVEHGLEKHHFLTHKPSNYTLGRELLDRALTECPDLDGVLCTNDDIAIGVVLGCQDRQIAIPEQLGVIGYNALNIGQAITPKLTSVYTPRYEIGEKSAEVLLNEIEGNISSQRKFDLGFTITSGDSL</sequence>
<dbReference type="AlphaFoldDB" id="A0A1Q9HNT3"/>
<dbReference type="GO" id="GO:0003700">
    <property type="term" value="F:DNA-binding transcription factor activity"/>
    <property type="evidence" value="ECO:0007669"/>
    <property type="project" value="TreeGrafter"/>
</dbReference>
<dbReference type="Gene3D" id="1.10.260.40">
    <property type="entry name" value="lambda repressor-like DNA-binding domains"/>
    <property type="match status" value="1"/>
</dbReference>
<dbReference type="GO" id="GO:0000976">
    <property type="term" value="F:transcription cis-regulatory region binding"/>
    <property type="evidence" value="ECO:0007669"/>
    <property type="project" value="TreeGrafter"/>
</dbReference>
<comment type="caution">
    <text evidence="5">The sequence shown here is derived from an EMBL/GenBank/DDBJ whole genome shotgun (WGS) entry which is preliminary data.</text>
</comment>
<reference evidence="5 6" key="1">
    <citation type="submission" date="2016-09" db="EMBL/GenBank/DDBJ databases">
        <title>Genomic Taxonomy of the Vibrionaceae.</title>
        <authorList>
            <person name="Gonzalez-Castillo A."/>
            <person name="Gomez-Gil B."/>
            <person name="Enciso-Ibarra K."/>
        </authorList>
    </citation>
    <scope>NUCLEOTIDE SEQUENCE [LARGE SCALE GENOMIC DNA]</scope>
    <source>
        <strain evidence="5 6">CAIM 703</strain>
    </source>
</reference>
<evidence type="ECO:0000259" key="4">
    <source>
        <dbReference type="PROSITE" id="PS50932"/>
    </source>
</evidence>
<proteinExistence type="predicted"/>
<evidence type="ECO:0000256" key="3">
    <source>
        <dbReference type="ARBA" id="ARBA00023163"/>
    </source>
</evidence>
<evidence type="ECO:0000256" key="2">
    <source>
        <dbReference type="ARBA" id="ARBA00023125"/>
    </source>
</evidence>
<dbReference type="InterPro" id="IPR010982">
    <property type="entry name" value="Lambda_DNA-bd_dom_sf"/>
</dbReference>
<dbReference type="InterPro" id="IPR000843">
    <property type="entry name" value="HTH_LacI"/>
</dbReference>
<dbReference type="STRING" id="1381081.BIY22_15640"/>
<dbReference type="InterPro" id="IPR028082">
    <property type="entry name" value="Peripla_BP_I"/>
</dbReference>
<accession>A0A1Q9HNT3</accession>
<keyword evidence="3" id="KW-0804">Transcription</keyword>
<dbReference type="InterPro" id="IPR001761">
    <property type="entry name" value="Peripla_BP/Lac1_sug-bd_dom"/>
</dbReference>
<dbReference type="OrthoDB" id="5681588at2"/>
<dbReference type="PROSITE" id="PS50932">
    <property type="entry name" value="HTH_LACI_2"/>
    <property type="match status" value="1"/>
</dbReference>
<name>A0A1Q9HNT3_9VIBR</name>
<dbReference type="EMBL" id="MJMJ01000003">
    <property type="protein sequence ID" value="OLQ92477.1"/>
    <property type="molecule type" value="Genomic_DNA"/>
</dbReference>
<evidence type="ECO:0000313" key="6">
    <source>
        <dbReference type="Proteomes" id="UP000186313"/>
    </source>
</evidence>
<dbReference type="Pfam" id="PF00356">
    <property type="entry name" value="LacI"/>
    <property type="match status" value="1"/>
</dbReference>
<evidence type="ECO:0000313" key="5">
    <source>
        <dbReference type="EMBL" id="OLQ92477.1"/>
    </source>
</evidence>
<protein>
    <submittedName>
        <fullName evidence="5">Transcriptional regulator</fullName>
    </submittedName>
</protein>
<dbReference type="Pfam" id="PF00532">
    <property type="entry name" value="Peripla_BP_1"/>
    <property type="match status" value="1"/>
</dbReference>
<keyword evidence="2" id="KW-0238">DNA-binding</keyword>
<dbReference type="SUPFAM" id="SSF47413">
    <property type="entry name" value="lambda repressor-like DNA-binding domains"/>
    <property type="match status" value="1"/>
</dbReference>
<dbReference type="Proteomes" id="UP000186313">
    <property type="component" value="Unassembled WGS sequence"/>
</dbReference>
<dbReference type="CDD" id="cd01392">
    <property type="entry name" value="HTH_LacI"/>
    <property type="match status" value="1"/>
</dbReference>
<dbReference type="PROSITE" id="PS00356">
    <property type="entry name" value="HTH_LACI_1"/>
    <property type="match status" value="1"/>
</dbReference>
<dbReference type="SUPFAM" id="SSF53822">
    <property type="entry name" value="Periplasmic binding protein-like I"/>
    <property type="match status" value="1"/>
</dbReference>